<sequence>MSQVDPHKSENYLRHSWATRARDDQKVPPCKSLSTSFLRRRESSILNQSQQTMDPRLRGDDKGGACPTVCLHPAFAGMTEHETGNDQYGAGIHTLTSFLRRRESSILNQSQQPMDPRLRGDDKGGACPTVCLHPAFAKTTDYETGNDQYGAGIHTLTSFPRKRESSILNQSRSPWIPAFAGMTEHETGNDQYGAGIHTLTSFPRRRESSILNQSRSPWLPAFAGMTNEGRG</sequence>
<comment type="caution">
    <text evidence="2">The sequence shown here is derived from an EMBL/GenBank/DDBJ whole genome shotgun (WGS) entry which is preliminary data.</text>
</comment>
<evidence type="ECO:0000256" key="1">
    <source>
        <dbReference type="SAM" id="MobiDB-lite"/>
    </source>
</evidence>
<accession>A0A0F9Y257</accession>
<reference evidence="2" key="1">
    <citation type="journal article" date="2015" name="Nature">
        <title>Complex archaea that bridge the gap between prokaryotes and eukaryotes.</title>
        <authorList>
            <person name="Spang A."/>
            <person name="Saw J.H."/>
            <person name="Jorgensen S.L."/>
            <person name="Zaremba-Niedzwiedzka K."/>
            <person name="Martijn J."/>
            <person name="Lind A.E."/>
            <person name="van Eijk R."/>
            <person name="Schleper C."/>
            <person name="Guy L."/>
            <person name="Ettema T.J."/>
        </authorList>
    </citation>
    <scope>NUCLEOTIDE SEQUENCE</scope>
</reference>
<proteinExistence type="predicted"/>
<name>A0A0F9Y257_9ZZZZ</name>
<feature type="region of interest" description="Disordered" evidence="1">
    <location>
        <begin position="1"/>
        <end position="34"/>
    </location>
</feature>
<evidence type="ECO:0000313" key="2">
    <source>
        <dbReference type="EMBL" id="KKN98743.1"/>
    </source>
</evidence>
<dbReference type="AlphaFoldDB" id="A0A0F9Y257"/>
<feature type="compositionally biased region" description="Basic and acidic residues" evidence="1">
    <location>
        <begin position="1"/>
        <end position="13"/>
    </location>
</feature>
<organism evidence="2">
    <name type="scientific">marine sediment metagenome</name>
    <dbReference type="NCBI Taxonomy" id="412755"/>
    <lineage>
        <taxon>unclassified sequences</taxon>
        <taxon>metagenomes</taxon>
        <taxon>ecological metagenomes</taxon>
    </lineage>
</organism>
<dbReference type="EMBL" id="LAZR01000050">
    <property type="protein sequence ID" value="KKN98743.1"/>
    <property type="molecule type" value="Genomic_DNA"/>
</dbReference>
<gene>
    <name evidence="2" type="ORF">LCGC14_0144230</name>
</gene>
<protein>
    <submittedName>
        <fullName evidence="2">Uncharacterized protein</fullName>
    </submittedName>
</protein>